<name>A0A453S765_AEGTS</name>
<dbReference type="Gramene" id="AET7Gv20836000.7">
    <property type="protein sequence ID" value="AET7Gv20836000.7"/>
    <property type="gene ID" value="AET7Gv20836000"/>
</dbReference>
<reference evidence="1" key="5">
    <citation type="journal article" date="2021" name="G3 (Bethesda)">
        <title>Aegilops tauschii genome assembly Aet v5.0 features greater sequence contiguity and improved annotation.</title>
        <authorList>
            <person name="Wang L."/>
            <person name="Zhu T."/>
            <person name="Rodriguez J.C."/>
            <person name="Deal K.R."/>
            <person name="Dubcovsky J."/>
            <person name="McGuire P.E."/>
            <person name="Lux T."/>
            <person name="Spannagl M."/>
            <person name="Mayer K.F.X."/>
            <person name="Baldrich P."/>
            <person name="Meyers B.C."/>
            <person name="Huo N."/>
            <person name="Gu Y.Q."/>
            <person name="Zhou H."/>
            <person name="Devos K.M."/>
            <person name="Bennetzen J.L."/>
            <person name="Unver T."/>
            <person name="Budak H."/>
            <person name="Gulick P.J."/>
            <person name="Galiba G."/>
            <person name="Kalapos B."/>
            <person name="Nelson D.R."/>
            <person name="Li P."/>
            <person name="You F.M."/>
            <person name="Luo M.C."/>
            <person name="Dvorak J."/>
        </authorList>
    </citation>
    <scope>NUCLEOTIDE SEQUENCE [LARGE SCALE GENOMIC DNA]</scope>
    <source>
        <strain evidence="1">cv. AL8/78</strain>
    </source>
</reference>
<reference evidence="1" key="4">
    <citation type="submission" date="2019-03" db="UniProtKB">
        <authorList>
            <consortium name="EnsemblPlants"/>
        </authorList>
    </citation>
    <scope>IDENTIFICATION</scope>
</reference>
<dbReference type="AlphaFoldDB" id="A0A453S765"/>
<protein>
    <submittedName>
        <fullName evidence="1">Uncharacterized protein</fullName>
    </submittedName>
</protein>
<proteinExistence type="predicted"/>
<sequence length="94" mass="10472">MVGKNEITAATKSKRKPEVVKDELTKTAIDHQKDVTKKVTKAKSVIVKDELTSTTKTKTKPDVDKDELTAKVSVIYLCLKEGKLDLYILLLVLT</sequence>
<accession>A0A453S765</accession>
<reference evidence="1" key="3">
    <citation type="journal article" date="2017" name="Nature">
        <title>Genome sequence of the progenitor of the wheat D genome Aegilops tauschii.</title>
        <authorList>
            <person name="Luo M.C."/>
            <person name="Gu Y.Q."/>
            <person name="Puiu D."/>
            <person name="Wang H."/>
            <person name="Twardziok S.O."/>
            <person name="Deal K.R."/>
            <person name="Huo N."/>
            <person name="Zhu T."/>
            <person name="Wang L."/>
            <person name="Wang Y."/>
            <person name="McGuire P.E."/>
            <person name="Liu S."/>
            <person name="Long H."/>
            <person name="Ramasamy R.K."/>
            <person name="Rodriguez J.C."/>
            <person name="Van S.L."/>
            <person name="Yuan L."/>
            <person name="Wang Z."/>
            <person name="Xia Z."/>
            <person name="Xiao L."/>
            <person name="Anderson O.D."/>
            <person name="Ouyang S."/>
            <person name="Liang Y."/>
            <person name="Zimin A.V."/>
            <person name="Pertea G."/>
            <person name="Qi P."/>
            <person name="Bennetzen J.L."/>
            <person name="Dai X."/>
            <person name="Dawson M.W."/>
            <person name="Muller H.G."/>
            <person name="Kugler K."/>
            <person name="Rivarola-Duarte L."/>
            <person name="Spannagl M."/>
            <person name="Mayer K.F.X."/>
            <person name="Lu F.H."/>
            <person name="Bevan M.W."/>
            <person name="Leroy P."/>
            <person name="Li P."/>
            <person name="You F.M."/>
            <person name="Sun Q."/>
            <person name="Liu Z."/>
            <person name="Lyons E."/>
            <person name="Wicker T."/>
            <person name="Salzberg S.L."/>
            <person name="Devos K.M."/>
            <person name="Dvorak J."/>
        </authorList>
    </citation>
    <scope>NUCLEOTIDE SEQUENCE [LARGE SCALE GENOMIC DNA]</scope>
    <source>
        <strain evidence="1">cv. AL8/78</strain>
    </source>
</reference>
<dbReference type="Proteomes" id="UP000015105">
    <property type="component" value="Chromosome 7D"/>
</dbReference>
<organism evidence="1 2">
    <name type="scientific">Aegilops tauschii subsp. strangulata</name>
    <name type="common">Goatgrass</name>
    <dbReference type="NCBI Taxonomy" id="200361"/>
    <lineage>
        <taxon>Eukaryota</taxon>
        <taxon>Viridiplantae</taxon>
        <taxon>Streptophyta</taxon>
        <taxon>Embryophyta</taxon>
        <taxon>Tracheophyta</taxon>
        <taxon>Spermatophyta</taxon>
        <taxon>Magnoliopsida</taxon>
        <taxon>Liliopsida</taxon>
        <taxon>Poales</taxon>
        <taxon>Poaceae</taxon>
        <taxon>BOP clade</taxon>
        <taxon>Pooideae</taxon>
        <taxon>Triticodae</taxon>
        <taxon>Triticeae</taxon>
        <taxon>Triticinae</taxon>
        <taxon>Aegilops</taxon>
    </lineage>
</organism>
<reference evidence="2" key="1">
    <citation type="journal article" date="2014" name="Science">
        <title>Ancient hybridizations among the ancestral genomes of bread wheat.</title>
        <authorList>
            <consortium name="International Wheat Genome Sequencing Consortium,"/>
            <person name="Marcussen T."/>
            <person name="Sandve S.R."/>
            <person name="Heier L."/>
            <person name="Spannagl M."/>
            <person name="Pfeifer M."/>
            <person name="Jakobsen K.S."/>
            <person name="Wulff B.B."/>
            <person name="Steuernagel B."/>
            <person name="Mayer K.F."/>
            <person name="Olsen O.A."/>
        </authorList>
    </citation>
    <scope>NUCLEOTIDE SEQUENCE [LARGE SCALE GENOMIC DNA]</scope>
    <source>
        <strain evidence="2">cv. AL8/78</strain>
    </source>
</reference>
<keyword evidence="2" id="KW-1185">Reference proteome</keyword>
<evidence type="ECO:0000313" key="2">
    <source>
        <dbReference type="Proteomes" id="UP000015105"/>
    </source>
</evidence>
<dbReference type="EnsemblPlants" id="AET7Gv20836000.7">
    <property type="protein sequence ID" value="AET7Gv20836000.7"/>
    <property type="gene ID" value="AET7Gv20836000"/>
</dbReference>
<evidence type="ECO:0000313" key="1">
    <source>
        <dbReference type="EnsemblPlants" id="AET7Gv20836000.7"/>
    </source>
</evidence>
<reference evidence="2" key="2">
    <citation type="journal article" date="2017" name="Nat. Plants">
        <title>The Aegilops tauschii genome reveals multiple impacts of transposons.</title>
        <authorList>
            <person name="Zhao G."/>
            <person name="Zou C."/>
            <person name="Li K."/>
            <person name="Wang K."/>
            <person name="Li T."/>
            <person name="Gao L."/>
            <person name="Zhang X."/>
            <person name="Wang H."/>
            <person name="Yang Z."/>
            <person name="Liu X."/>
            <person name="Jiang W."/>
            <person name="Mao L."/>
            <person name="Kong X."/>
            <person name="Jiao Y."/>
            <person name="Jia J."/>
        </authorList>
    </citation>
    <scope>NUCLEOTIDE SEQUENCE [LARGE SCALE GENOMIC DNA]</scope>
    <source>
        <strain evidence="2">cv. AL8/78</strain>
    </source>
</reference>